<dbReference type="SUPFAM" id="SSF54427">
    <property type="entry name" value="NTF2-like"/>
    <property type="match status" value="1"/>
</dbReference>
<accession>A0AA36NFL5</accession>
<organism evidence="1 2">
    <name type="scientific">Effrenium voratum</name>
    <dbReference type="NCBI Taxonomy" id="2562239"/>
    <lineage>
        <taxon>Eukaryota</taxon>
        <taxon>Sar</taxon>
        <taxon>Alveolata</taxon>
        <taxon>Dinophyceae</taxon>
        <taxon>Suessiales</taxon>
        <taxon>Symbiodiniaceae</taxon>
        <taxon>Effrenium</taxon>
    </lineage>
</organism>
<dbReference type="NCBIfam" id="NF033625">
    <property type="entry name" value="HpxZ"/>
    <property type="match status" value="1"/>
</dbReference>
<proteinExistence type="predicted"/>
<sequence>MLRVRLRPFRALRWVRQISVNDPEVHGELMREFDRYERALCSNNVEELDGLFYNSPDTVRYGTNENLHGYEAIQKFRSDRAPPGQRTILHSSVTTYGKDFGVAHVMFQREGTRIGRQSQTWMRTPDGWKVISAHVSLMAGE</sequence>
<dbReference type="AlphaFoldDB" id="A0AA36NFL5"/>
<dbReference type="Pfam" id="PF11533">
    <property type="entry name" value="AtzH-like"/>
    <property type="match status" value="1"/>
</dbReference>
<dbReference type="InterPro" id="IPR024507">
    <property type="entry name" value="AtzH-like"/>
</dbReference>
<protein>
    <recommendedName>
        <fullName evidence="3">DUF4440 domain-containing protein</fullName>
    </recommendedName>
</protein>
<dbReference type="Gene3D" id="3.10.450.50">
    <property type="match status" value="1"/>
</dbReference>
<evidence type="ECO:0000313" key="1">
    <source>
        <dbReference type="EMBL" id="CAJ1410840.1"/>
    </source>
</evidence>
<name>A0AA36NFL5_9DINO</name>
<dbReference type="EMBL" id="CAUJNA010003842">
    <property type="protein sequence ID" value="CAJ1410840.1"/>
    <property type="molecule type" value="Genomic_DNA"/>
</dbReference>
<dbReference type="InterPro" id="IPR032710">
    <property type="entry name" value="NTF2-like_dom_sf"/>
</dbReference>
<gene>
    <name evidence="1" type="ORF">EVOR1521_LOCUS31575</name>
</gene>
<comment type="caution">
    <text evidence="1">The sequence shown here is derived from an EMBL/GenBank/DDBJ whole genome shotgun (WGS) entry which is preliminary data.</text>
</comment>
<evidence type="ECO:0000313" key="2">
    <source>
        <dbReference type="Proteomes" id="UP001178507"/>
    </source>
</evidence>
<dbReference type="Proteomes" id="UP001178507">
    <property type="component" value="Unassembled WGS sequence"/>
</dbReference>
<evidence type="ECO:0008006" key="3">
    <source>
        <dbReference type="Google" id="ProtNLM"/>
    </source>
</evidence>
<keyword evidence="2" id="KW-1185">Reference proteome</keyword>
<reference evidence="1" key="1">
    <citation type="submission" date="2023-08" db="EMBL/GenBank/DDBJ databases">
        <authorList>
            <person name="Chen Y."/>
            <person name="Shah S."/>
            <person name="Dougan E. K."/>
            <person name="Thang M."/>
            <person name="Chan C."/>
        </authorList>
    </citation>
    <scope>NUCLEOTIDE SEQUENCE</scope>
</reference>